<dbReference type="InterPro" id="IPR019494">
    <property type="entry name" value="FIST_C"/>
</dbReference>
<comment type="subcellular location">
    <subcellularLocation>
        <location evidence="1">Cell membrane</location>
        <topology evidence="1">Multi-pass membrane protein</topology>
    </subcellularLocation>
</comment>
<keyword evidence="9" id="KW-1185">Reference proteome</keyword>
<dbReference type="STRING" id="758803.SAMN05421803_12529"/>
<evidence type="ECO:0000259" key="7">
    <source>
        <dbReference type="SMART" id="SM01204"/>
    </source>
</evidence>
<evidence type="ECO:0000256" key="3">
    <source>
        <dbReference type="ARBA" id="ARBA00022692"/>
    </source>
</evidence>
<keyword evidence="2" id="KW-1003">Cell membrane</keyword>
<dbReference type="GO" id="GO:0005886">
    <property type="term" value="C:plasma membrane"/>
    <property type="evidence" value="ECO:0007669"/>
    <property type="project" value="UniProtKB-SubCell"/>
</dbReference>
<dbReference type="SMART" id="SM01204">
    <property type="entry name" value="FIST_C"/>
    <property type="match status" value="1"/>
</dbReference>
<dbReference type="SMART" id="SM00897">
    <property type="entry name" value="FIST"/>
    <property type="match status" value="1"/>
</dbReference>
<dbReference type="InterPro" id="IPR013702">
    <property type="entry name" value="FIST_domain_N"/>
</dbReference>
<evidence type="ECO:0000256" key="2">
    <source>
        <dbReference type="ARBA" id="ARBA00022475"/>
    </source>
</evidence>
<evidence type="ECO:0000256" key="4">
    <source>
        <dbReference type="ARBA" id="ARBA00022989"/>
    </source>
</evidence>
<dbReference type="InterPro" id="IPR016741">
    <property type="entry name" value="UCP018953"/>
</dbReference>
<dbReference type="EMBL" id="FQZK01000025">
    <property type="protein sequence ID" value="SHK61701.1"/>
    <property type="molecule type" value="Genomic_DNA"/>
</dbReference>
<accession>A0A1M6TXR7</accession>
<dbReference type="Pfam" id="PF08495">
    <property type="entry name" value="FIST"/>
    <property type="match status" value="1"/>
</dbReference>
<dbReference type="RefSeq" id="WP_073383329.1">
    <property type="nucleotide sequence ID" value="NZ_FQZK01000025.1"/>
</dbReference>
<evidence type="ECO:0000313" key="9">
    <source>
        <dbReference type="Proteomes" id="UP000184452"/>
    </source>
</evidence>
<name>A0A1M6TXR7_9ACTN</name>
<dbReference type="PIRSF" id="PIRSF018953">
    <property type="entry name" value="UCP018953"/>
    <property type="match status" value="1"/>
</dbReference>
<protein>
    <submittedName>
        <fullName evidence="8">Small ligand-binding sensory domain FIST</fullName>
    </submittedName>
</protein>
<evidence type="ECO:0000256" key="1">
    <source>
        <dbReference type="ARBA" id="ARBA00004651"/>
    </source>
</evidence>
<gene>
    <name evidence="8" type="ORF">SAMN05421803_12529</name>
</gene>
<dbReference type="OrthoDB" id="9770435at2"/>
<dbReference type="Proteomes" id="UP000184452">
    <property type="component" value="Unassembled WGS sequence"/>
</dbReference>
<dbReference type="AlphaFoldDB" id="A0A1M6TXR7"/>
<dbReference type="PANTHER" id="PTHR14939:SF5">
    <property type="entry name" value="F-BOX ONLY PROTEIN 22"/>
    <property type="match status" value="1"/>
</dbReference>
<reference evidence="8 9" key="1">
    <citation type="submission" date="2016-11" db="EMBL/GenBank/DDBJ databases">
        <authorList>
            <person name="Jaros S."/>
            <person name="Januszkiewicz K."/>
            <person name="Wedrychowicz H."/>
        </authorList>
    </citation>
    <scope>NUCLEOTIDE SEQUENCE [LARGE SCALE GENOMIC DNA]</scope>
    <source>
        <strain evidence="8 9">CGMCC 4.5723</strain>
    </source>
</reference>
<keyword evidence="3" id="KW-0812">Transmembrane</keyword>
<feature type="domain" description="FIST" evidence="6">
    <location>
        <begin position="32"/>
        <end position="223"/>
    </location>
</feature>
<evidence type="ECO:0000256" key="5">
    <source>
        <dbReference type="ARBA" id="ARBA00023136"/>
    </source>
</evidence>
<dbReference type="PANTHER" id="PTHR14939">
    <property type="entry name" value="F-BOX ONLY PROTEIN 22"/>
    <property type="match status" value="1"/>
</dbReference>
<sequence>MARFGDALTTGADLVNAAERAALTALDRLDGPADLVCFFICGSDTEEVSLAGARIMELSGAAVTLGCSATGVIGGGRAVEGQNSVGVWCARLPGVELTPFRLDTVVEGERLTVVGMREPGPRDRAALLLVNPYEFPAREFVRESTRALGGLPLVGGMADGTLGEGSVRLFCEGSVAENGAVGVLIGGEGVLGAVVSQGCRPIGPSMTVTGSRDNVVGELAGVPAYTRLEELLESLPEEDRELAEQGLHLGIAMDEYADHHGQGDFLIRTLTSADSETGTLTVDDAVEVGQTVRFQVRDAGTADEDLALRLADFGRDHKVGAGLLFSCNGRGAALFPHADHDVLAVRRVLGAEAVAGFFAAGEFGPVGGVNHLHAFTACLLAFA</sequence>
<dbReference type="Pfam" id="PF10442">
    <property type="entry name" value="FIST_C"/>
    <property type="match status" value="1"/>
</dbReference>
<keyword evidence="4" id="KW-1133">Transmembrane helix</keyword>
<proteinExistence type="predicted"/>
<feature type="domain" description="FIST C-domain" evidence="7">
    <location>
        <begin position="224"/>
        <end position="366"/>
    </location>
</feature>
<keyword evidence="5" id="KW-0472">Membrane</keyword>
<organism evidence="8 9">
    <name type="scientific">Nocardiopsis flavescens</name>
    <dbReference type="NCBI Taxonomy" id="758803"/>
    <lineage>
        <taxon>Bacteria</taxon>
        <taxon>Bacillati</taxon>
        <taxon>Actinomycetota</taxon>
        <taxon>Actinomycetes</taxon>
        <taxon>Streptosporangiales</taxon>
        <taxon>Nocardiopsidaceae</taxon>
        <taxon>Nocardiopsis</taxon>
    </lineage>
</organism>
<evidence type="ECO:0000313" key="8">
    <source>
        <dbReference type="EMBL" id="SHK61701.1"/>
    </source>
</evidence>
<evidence type="ECO:0000259" key="6">
    <source>
        <dbReference type="SMART" id="SM00897"/>
    </source>
</evidence>